<proteinExistence type="predicted"/>
<evidence type="ECO:0000313" key="3">
    <source>
        <dbReference type="EMBL" id="ROW58947.1"/>
    </source>
</evidence>
<protein>
    <submittedName>
        <fullName evidence="3">Uncharacterized protein</fullName>
    </submittedName>
</protein>
<dbReference type="RefSeq" id="WP_007797714.1">
    <property type="nucleotide sequence ID" value="NZ_CP136596.1"/>
</dbReference>
<gene>
    <name evidence="3" type="ORF">C3E80_19175</name>
</gene>
<dbReference type="AlphaFoldDB" id="A0A423XRB2"/>
<feature type="chain" id="PRO_5019258861" evidence="2">
    <location>
        <begin position="23"/>
        <end position="108"/>
    </location>
</feature>
<dbReference type="Proteomes" id="UP000285793">
    <property type="component" value="Unassembled WGS sequence"/>
</dbReference>
<organism evidence="3 4">
    <name type="scientific">Cronobacter malonaticus</name>
    <dbReference type="NCBI Taxonomy" id="413503"/>
    <lineage>
        <taxon>Bacteria</taxon>
        <taxon>Pseudomonadati</taxon>
        <taxon>Pseudomonadota</taxon>
        <taxon>Gammaproteobacteria</taxon>
        <taxon>Enterobacterales</taxon>
        <taxon>Enterobacteriaceae</taxon>
        <taxon>Cronobacter</taxon>
    </lineage>
</organism>
<keyword evidence="2" id="KW-0732">Signal</keyword>
<evidence type="ECO:0000256" key="1">
    <source>
        <dbReference type="SAM" id="MobiDB-lite"/>
    </source>
</evidence>
<sequence length="108" mass="12215">MIKKMSLFSAASLLTFSSISYAAPVQLDDHSTRIHGAPVTIFTSDGVVAPSNVDISDVEKAVEAYKRKEQNRYSDDRKDSDLENRVRALEQENDKLSRELDDLKRKIK</sequence>
<evidence type="ECO:0000256" key="2">
    <source>
        <dbReference type="SAM" id="SignalP"/>
    </source>
</evidence>
<evidence type="ECO:0000313" key="4">
    <source>
        <dbReference type="Proteomes" id="UP000285793"/>
    </source>
</evidence>
<feature type="region of interest" description="Disordered" evidence="1">
    <location>
        <begin position="67"/>
        <end position="94"/>
    </location>
</feature>
<accession>A0A423XRB2</accession>
<comment type="caution">
    <text evidence="3">The sequence shown here is derived from an EMBL/GenBank/DDBJ whole genome shotgun (WGS) entry which is preliminary data.</text>
</comment>
<dbReference type="EMBL" id="PQJL01000019">
    <property type="protein sequence ID" value="ROW58947.1"/>
    <property type="molecule type" value="Genomic_DNA"/>
</dbReference>
<feature type="signal peptide" evidence="2">
    <location>
        <begin position="1"/>
        <end position="22"/>
    </location>
</feature>
<reference evidence="3 4" key="1">
    <citation type="journal article" date="2018" name="Front. Microbiol.">
        <title>An Investigation of an Acute Gastroenteritis Outbreak: Cronobacter sakazakii, a Potential Cause of Food-Borne Illness.</title>
        <authorList>
            <person name="Yong W."/>
            <person name="Guo B."/>
            <person name="Shi X."/>
            <person name="Cheng T."/>
            <person name="Chen M."/>
            <person name="Jiang X."/>
            <person name="Ye Y."/>
            <person name="Wang J."/>
            <person name="Xie G."/>
            <person name="Ding J."/>
        </authorList>
    </citation>
    <scope>NUCLEOTIDE SEQUENCE [LARGE SCALE GENOMIC DNA]</scope>
    <source>
        <strain evidence="3 4">S1</strain>
    </source>
</reference>
<name>A0A423XRB2_9ENTR</name>